<feature type="region of interest" description="Disordered" evidence="2">
    <location>
        <begin position="1"/>
        <end position="23"/>
    </location>
</feature>
<proteinExistence type="predicted"/>
<evidence type="ECO:0000256" key="2">
    <source>
        <dbReference type="SAM" id="MobiDB-lite"/>
    </source>
</evidence>
<accession>A0A2B4T053</accession>
<comment type="caution">
    <text evidence="3">The sequence shown here is derived from an EMBL/GenBank/DDBJ whole genome shotgun (WGS) entry which is preliminary data.</text>
</comment>
<evidence type="ECO:0000313" key="4">
    <source>
        <dbReference type="Proteomes" id="UP000225706"/>
    </source>
</evidence>
<sequence>MAARNRKNFKRQQNNSGAADLSVSKEDLVTSIRKLEAQLAQENFFHEKSKAEQQQEIKVLNGKVKNLERQKKALLVKLEKNPFEQLNMLQRELNETKKKLEEANQKIANFNKQMEKLSRSNREIKKAKEKVAEEFLEKIQKKNSKIHKLEEKIRELKTTNFDAQVQESPPAESNSLKLSNTMKSENWDAEIYQEEEKEQKVTSENFEKTQTESLETCAVNFFPSIYNAATKNKEGRDSSQQAHQGNEMASMNYSASSCASLEEQPASPCDKNILKNKDEDVAQDSDKNSDALMTTNRNEHRKINCAEDHIFSTISCTSQQERAANYECSYMKRLRNLYTKMGLGSKANAAEDIAGACLQVPVEYLKMMTACERPPPGFHADDTGFTPGTSFSNNVMYFVPSQTVNNFH</sequence>
<feature type="coiled-coil region" evidence="1">
    <location>
        <begin position="50"/>
        <end position="166"/>
    </location>
</feature>
<evidence type="ECO:0000256" key="1">
    <source>
        <dbReference type="SAM" id="Coils"/>
    </source>
</evidence>
<protein>
    <submittedName>
        <fullName evidence="3">Uncharacterized protein</fullName>
    </submittedName>
</protein>
<dbReference type="EMBL" id="LSMT01000007">
    <property type="protein sequence ID" value="PFX34015.1"/>
    <property type="molecule type" value="Genomic_DNA"/>
</dbReference>
<feature type="compositionally biased region" description="Basic residues" evidence="2">
    <location>
        <begin position="1"/>
        <end position="10"/>
    </location>
</feature>
<evidence type="ECO:0000313" key="3">
    <source>
        <dbReference type="EMBL" id="PFX34015.1"/>
    </source>
</evidence>
<dbReference type="OrthoDB" id="5954398at2759"/>
<reference evidence="4" key="1">
    <citation type="journal article" date="2017" name="bioRxiv">
        <title>Comparative analysis of the genomes of Stylophora pistillata and Acropora digitifera provides evidence for extensive differences between species of corals.</title>
        <authorList>
            <person name="Voolstra C.R."/>
            <person name="Li Y."/>
            <person name="Liew Y.J."/>
            <person name="Baumgarten S."/>
            <person name="Zoccola D."/>
            <person name="Flot J.-F."/>
            <person name="Tambutte S."/>
            <person name="Allemand D."/>
            <person name="Aranda M."/>
        </authorList>
    </citation>
    <scope>NUCLEOTIDE SEQUENCE [LARGE SCALE GENOMIC DNA]</scope>
</reference>
<feature type="region of interest" description="Disordered" evidence="2">
    <location>
        <begin position="231"/>
        <end position="257"/>
    </location>
</feature>
<dbReference type="Proteomes" id="UP000225706">
    <property type="component" value="Unassembled WGS sequence"/>
</dbReference>
<dbReference type="AlphaFoldDB" id="A0A2B4T053"/>
<gene>
    <name evidence="3" type="ORF">AWC38_SpisGene1186</name>
</gene>
<keyword evidence="1" id="KW-0175">Coiled coil</keyword>
<feature type="compositionally biased region" description="Polar residues" evidence="2">
    <location>
        <begin position="238"/>
        <end position="257"/>
    </location>
</feature>
<organism evidence="3 4">
    <name type="scientific">Stylophora pistillata</name>
    <name type="common">Smooth cauliflower coral</name>
    <dbReference type="NCBI Taxonomy" id="50429"/>
    <lineage>
        <taxon>Eukaryota</taxon>
        <taxon>Metazoa</taxon>
        <taxon>Cnidaria</taxon>
        <taxon>Anthozoa</taxon>
        <taxon>Hexacorallia</taxon>
        <taxon>Scleractinia</taxon>
        <taxon>Astrocoeniina</taxon>
        <taxon>Pocilloporidae</taxon>
        <taxon>Stylophora</taxon>
    </lineage>
</organism>
<keyword evidence="4" id="KW-1185">Reference proteome</keyword>
<name>A0A2B4T053_STYPI</name>